<evidence type="ECO:0000256" key="1">
    <source>
        <dbReference type="ARBA" id="ARBA00022617"/>
    </source>
</evidence>
<proteinExistence type="predicted"/>
<feature type="chain" id="PRO_5023073425" evidence="5">
    <location>
        <begin position="20"/>
        <end position="105"/>
    </location>
</feature>
<evidence type="ECO:0000313" key="8">
    <source>
        <dbReference type="Proteomes" id="UP000323142"/>
    </source>
</evidence>
<dbReference type="RefSeq" id="WP_149816009.1">
    <property type="nucleotide sequence ID" value="NZ_VUOA01000010.1"/>
</dbReference>
<name>A0A5B2VN33_9HYPH</name>
<dbReference type="Gene3D" id="1.10.760.10">
    <property type="entry name" value="Cytochrome c-like domain"/>
    <property type="match status" value="1"/>
</dbReference>
<protein>
    <submittedName>
        <fullName evidence="7">Cytochrome c</fullName>
    </submittedName>
</protein>
<dbReference type="InterPro" id="IPR036909">
    <property type="entry name" value="Cyt_c-like_dom_sf"/>
</dbReference>
<evidence type="ECO:0000313" key="7">
    <source>
        <dbReference type="EMBL" id="KAA2241053.1"/>
    </source>
</evidence>
<dbReference type="Proteomes" id="UP000323142">
    <property type="component" value="Unassembled WGS sequence"/>
</dbReference>
<comment type="caution">
    <text evidence="7">The sequence shown here is derived from an EMBL/GenBank/DDBJ whole genome shotgun (WGS) entry which is preliminary data.</text>
</comment>
<accession>A0A5B2VN33</accession>
<dbReference type="EMBL" id="VUOA01000010">
    <property type="protein sequence ID" value="KAA2241053.1"/>
    <property type="molecule type" value="Genomic_DNA"/>
</dbReference>
<evidence type="ECO:0000256" key="4">
    <source>
        <dbReference type="PROSITE-ProRule" id="PRU00433"/>
    </source>
</evidence>
<sequence length="105" mass="11248">MRALLAALGLLAAGAGAQAADAGRGETLVQTNCAPCHAVGRTGDSTVATAPRFRELARRYPLENLQEALAEGITVNHEGIQMPEFTFTPEEVDDILAYLKRIQVR</sequence>
<reference evidence="7 8" key="1">
    <citation type="submission" date="2019-09" db="EMBL/GenBank/DDBJ databases">
        <title>Salinarimonas rosea gen. nov., sp. nov., a new member of the a-2 subgroup of the Proteobacteria.</title>
        <authorList>
            <person name="Liu J."/>
        </authorList>
    </citation>
    <scope>NUCLEOTIDE SEQUENCE [LARGE SCALE GENOMIC DNA]</scope>
    <source>
        <strain evidence="7 8">BN140002</strain>
    </source>
</reference>
<dbReference type="SUPFAM" id="SSF46626">
    <property type="entry name" value="Cytochrome c"/>
    <property type="match status" value="1"/>
</dbReference>
<organism evidence="7 8">
    <name type="scientific">Salinarimonas soli</name>
    <dbReference type="NCBI Taxonomy" id="1638099"/>
    <lineage>
        <taxon>Bacteria</taxon>
        <taxon>Pseudomonadati</taxon>
        <taxon>Pseudomonadota</taxon>
        <taxon>Alphaproteobacteria</taxon>
        <taxon>Hyphomicrobiales</taxon>
        <taxon>Salinarimonadaceae</taxon>
        <taxon>Salinarimonas</taxon>
    </lineage>
</organism>
<keyword evidence="8" id="KW-1185">Reference proteome</keyword>
<evidence type="ECO:0000259" key="6">
    <source>
        <dbReference type="PROSITE" id="PS51007"/>
    </source>
</evidence>
<dbReference type="AlphaFoldDB" id="A0A5B2VN33"/>
<keyword evidence="5" id="KW-0732">Signal</keyword>
<dbReference type="InterPro" id="IPR009056">
    <property type="entry name" value="Cyt_c-like_dom"/>
</dbReference>
<gene>
    <name evidence="7" type="ORF">F0L46_05295</name>
</gene>
<evidence type="ECO:0000256" key="2">
    <source>
        <dbReference type="ARBA" id="ARBA00022723"/>
    </source>
</evidence>
<evidence type="ECO:0000256" key="3">
    <source>
        <dbReference type="ARBA" id="ARBA00023004"/>
    </source>
</evidence>
<dbReference type="PROSITE" id="PS51007">
    <property type="entry name" value="CYTC"/>
    <property type="match status" value="1"/>
</dbReference>
<evidence type="ECO:0000256" key="5">
    <source>
        <dbReference type="SAM" id="SignalP"/>
    </source>
</evidence>
<dbReference type="GO" id="GO:0009055">
    <property type="term" value="F:electron transfer activity"/>
    <property type="evidence" value="ECO:0007669"/>
    <property type="project" value="InterPro"/>
</dbReference>
<keyword evidence="1 4" id="KW-0349">Heme</keyword>
<keyword evidence="2 4" id="KW-0479">Metal-binding</keyword>
<dbReference type="OrthoDB" id="7363829at2"/>
<dbReference type="GO" id="GO:0046872">
    <property type="term" value="F:metal ion binding"/>
    <property type="evidence" value="ECO:0007669"/>
    <property type="project" value="UniProtKB-KW"/>
</dbReference>
<dbReference type="Pfam" id="PF00034">
    <property type="entry name" value="Cytochrom_C"/>
    <property type="match status" value="1"/>
</dbReference>
<dbReference type="GO" id="GO:0020037">
    <property type="term" value="F:heme binding"/>
    <property type="evidence" value="ECO:0007669"/>
    <property type="project" value="InterPro"/>
</dbReference>
<feature type="domain" description="Cytochrome c" evidence="6">
    <location>
        <begin position="20"/>
        <end position="103"/>
    </location>
</feature>
<reference evidence="7 8" key="2">
    <citation type="submission" date="2019-09" db="EMBL/GenBank/DDBJ databases">
        <authorList>
            <person name="Jin C."/>
        </authorList>
    </citation>
    <scope>NUCLEOTIDE SEQUENCE [LARGE SCALE GENOMIC DNA]</scope>
    <source>
        <strain evidence="7 8">BN140002</strain>
    </source>
</reference>
<feature type="signal peptide" evidence="5">
    <location>
        <begin position="1"/>
        <end position="19"/>
    </location>
</feature>
<keyword evidence="3 4" id="KW-0408">Iron</keyword>